<evidence type="ECO:0000313" key="13">
    <source>
        <dbReference type="EMBL" id="KAF8774460.1"/>
    </source>
</evidence>
<evidence type="ECO:0000256" key="1">
    <source>
        <dbReference type="ARBA" id="ARBA00008645"/>
    </source>
</evidence>
<dbReference type="EMBL" id="JABXBU010002227">
    <property type="protein sequence ID" value="KAF8774460.1"/>
    <property type="molecule type" value="Genomic_DNA"/>
</dbReference>
<evidence type="ECO:0000256" key="10">
    <source>
        <dbReference type="ARBA" id="ARBA00048513"/>
    </source>
</evidence>
<dbReference type="Pfam" id="PF00561">
    <property type="entry name" value="Abhydrolase_1"/>
    <property type="match status" value="1"/>
</dbReference>
<dbReference type="OMA" id="AHICTID"/>
<evidence type="ECO:0000256" key="7">
    <source>
        <dbReference type="ARBA" id="ARBA00044064"/>
    </source>
</evidence>
<comment type="catalytic activity">
    <reaction evidence="6">
        <text>a 1,3-diacyl-sn-glycerol + H2O = a 1-acyl-sn-glycerol + a fatty acid + H(+)</text>
        <dbReference type="Rhea" id="RHEA:38503"/>
        <dbReference type="ChEBI" id="CHEBI:15377"/>
        <dbReference type="ChEBI" id="CHEBI:15378"/>
        <dbReference type="ChEBI" id="CHEBI:28868"/>
        <dbReference type="ChEBI" id="CHEBI:64683"/>
        <dbReference type="ChEBI" id="CHEBI:77272"/>
    </reaction>
</comment>
<accession>A0A8T0EKH9</accession>
<comment type="similarity">
    <text evidence="1">Belongs to the AB hydrolase superfamily.</text>
</comment>
<keyword evidence="14" id="KW-1185">Reference proteome</keyword>
<evidence type="ECO:0000256" key="8">
    <source>
        <dbReference type="ARBA" id="ARBA00048283"/>
    </source>
</evidence>
<evidence type="ECO:0000256" key="9">
    <source>
        <dbReference type="ARBA" id="ARBA00048504"/>
    </source>
</evidence>
<evidence type="ECO:0000256" key="4">
    <source>
        <dbReference type="ARBA" id="ARBA00042703"/>
    </source>
</evidence>
<evidence type="ECO:0000256" key="6">
    <source>
        <dbReference type="ARBA" id="ARBA00043742"/>
    </source>
</evidence>
<comment type="catalytic activity">
    <reaction evidence="10">
        <text>1-octadecanoyl-2-(9Z-octadecenoyl)-sn-glycerol + H2O = 2-(9Z-octadecenoyl)-glycerol + octadecanoate + H(+)</text>
        <dbReference type="Rhea" id="RHEA:77103"/>
        <dbReference type="ChEBI" id="CHEBI:15377"/>
        <dbReference type="ChEBI" id="CHEBI:15378"/>
        <dbReference type="ChEBI" id="CHEBI:25629"/>
        <dbReference type="ChEBI" id="CHEBI:73990"/>
        <dbReference type="ChEBI" id="CHEBI:75468"/>
    </reaction>
</comment>
<comment type="catalytic activity">
    <reaction evidence="11">
        <text>1-octadecanoyl-2-(5Z,8Z,11Z,14Z-eicosatetraenoyl)-sn-glycerol + H2O = 2-(5Z,8Z,11Z,14Z-eicosatetraenoyl)-glycerol + octadecanoate + H(+)</text>
        <dbReference type="Rhea" id="RHEA:38507"/>
        <dbReference type="ChEBI" id="CHEBI:15377"/>
        <dbReference type="ChEBI" id="CHEBI:15378"/>
        <dbReference type="ChEBI" id="CHEBI:25629"/>
        <dbReference type="ChEBI" id="CHEBI:52392"/>
        <dbReference type="ChEBI" id="CHEBI:75728"/>
    </reaction>
</comment>
<dbReference type="AlphaFoldDB" id="A0A8T0EKH9"/>
<dbReference type="OrthoDB" id="6419995at2759"/>
<evidence type="ECO:0000256" key="3">
    <source>
        <dbReference type="ARBA" id="ARBA00026104"/>
    </source>
</evidence>
<comment type="caution">
    <text evidence="13">The sequence shown here is derived from an EMBL/GenBank/DDBJ whole genome shotgun (WGS) entry which is preliminary data.</text>
</comment>
<proteinExistence type="inferred from homology"/>
<reference evidence="13" key="2">
    <citation type="submission" date="2020-06" db="EMBL/GenBank/DDBJ databases">
        <authorList>
            <person name="Sheffer M."/>
        </authorList>
    </citation>
    <scope>NUCLEOTIDE SEQUENCE</scope>
</reference>
<dbReference type="GO" id="GO:0005739">
    <property type="term" value="C:mitochondrion"/>
    <property type="evidence" value="ECO:0007669"/>
    <property type="project" value="TreeGrafter"/>
</dbReference>
<evidence type="ECO:0000256" key="11">
    <source>
        <dbReference type="ARBA" id="ARBA00048919"/>
    </source>
</evidence>
<name>A0A8T0EKH9_ARGBR</name>
<dbReference type="Gene3D" id="3.40.50.1820">
    <property type="entry name" value="alpha/beta hydrolase"/>
    <property type="match status" value="1"/>
</dbReference>
<comment type="catalytic activity">
    <reaction evidence="8">
        <text>1-octadecanoyl-2-(4Z,7Z,10Z,13Z,16Z,19Z-docosahexaenoyl)-sn-glycerol + H2O = 2-(4Z,7Z,10Z,13Z,16Z,19Z-docosahexaenoyl)-glycerol + octadecanoate + H(+)</text>
        <dbReference type="Rhea" id="RHEA:77107"/>
        <dbReference type="ChEBI" id="CHEBI:15377"/>
        <dbReference type="ChEBI" id="CHEBI:15378"/>
        <dbReference type="ChEBI" id="CHEBI:25629"/>
        <dbReference type="ChEBI" id="CHEBI:77129"/>
        <dbReference type="ChEBI" id="CHEBI:186738"/>
    </reaction>
</comment>
<evidence type="ECO:0000259" key="12">
    <source>
        <dbReference type="Pfam" id="PF00561"/>
    </source>
</evidence>
<dbReference type="GO" id="GO:0052689">
    <property type="term" value="F:carboxylic ester hydrolase activity"/>
    <property type="evidence" value="ECO:0007669"/>
    <property type="project" value="TreeGrafter"/>
</dbReference>
<dbReference type="Proteomes" id="UP000807504">
    <property type="component" value="Unassembled WGS sequence"/>
</dbReference>
<comment type="catalytic activity">
    <reaction evidence="9">
        <text>1,2-didecanoylglycerol + H2O = decanoylglycerol + decanoate + H(+)</text>
        <dbReference type="Rhea" id="RHEA:48596"/>
        <dbReference type="ChEBI" id="CHEBI:11152"/>
        <dbReference type="ChEBI" id="CHEBI:15377"/>
        <dbReference type="ChEBI" id="CHEBI:15378"/>
        <dbReference type="ChEBI" id="CHEBI:27689"/>
        <dbReference type="ChEBI" id="CHEBI:90605"/>
    </reaction>
</comment>
<dbReference type="InterPro" id="IPR029058">
    <property type="entry name" value="AB_hydrolase_fold"/>
</dbReference>
<sequence length="301" mass="34303">MDSENKPTPVDLFFTSYEPSDKLKNTESKPPIIFIHGLLATPNCWHKVKSRIADSTGRKVYAIGMRNHGSNGWSDEFTVEHLVADLDHFMAKQNIPKAILVAHSLGGRAAIRFTLLKPEMVEKLIIVDMTISVDEEQYEETQQFRSILIMAKNSLEEIPPSFSEAAAQKKLQQLFSLAWCKKSENKTSRPPKIPLPFHKDKSNKFVWDFNIDAVINSLASAHNFQTDLSEDSVYLVEALFISGEYSTIPILKDKDVIQKRFPNSKIVVAKDVYHNYHLEKPDEFVNEIIQFIGRKNIISVL</sequence>
<evidence type="ECO:0000313" key="14">
    <source>
        <dbReference type="Proteomes" id="UP000807504"/>
    </source>
</evidence>
<dbReference type="SUPFAM" id="SSF53474">
    <property type="entry name" value="alpha/beta-Hydrolases"/>
    <property type="match status" value="1"/>
</dbReference>
<dbReference type="InterPro" id="IPR000073">
    <property type="entry name" value="AB_hydrolase_1"/>
</dbReference>
<organism evidence="13 14">
    <name type="scientific">Argiope bruennichi</name>
    <name type="common">Wasp spider</name>
    <name type="synonym">Aranea bruennichi</name>
    <dbReference type="NCBI Taxonomy" id="94029"/>
    <lineage>
        <taxon>Eukaryota</taxon>
        <taxon>Metazoa</taxon>
        <taxon>Ecdysozoa</taxon>
        <taxon>Arthropoda</taxon>
        <taxon>Chelicerata</taxon>
        <taxon>Arachnida</taxon>
        <taxon>Araneae</taxon>
        <taxon>Araneomorphae</taxon>
        <taxon>Entelegynae</taxon>
        <taxon>Araneoidea</taxon>
        <taxon>Araneidae</taxon>
        <taxon>Argiope</taxon>
    </lineage>
</organism>
<feature type="domain" description="AB hydrolase-1" evidence="12">
    <location>
        <begin position="30"/>
        <end position="281"/>
    </location>
</feature>
<gene>
    <name evidence="13" type="ORF">HNY73_017009</name>
</gene>
<dbReference type="PANTHER" id="PTHR46118:SF4">
    <property type="entry name" value="PROTEIN ABHD11"/>
    <property type="match status" value="1"/>
</dbReference>
<evidence type="ECO:0000256" key="5">
    <source>
        <dbReference type="ARBA" id="ARBA00043667"/>
    </source>
</evidence>
<dbReference type="EC" id="3.1.1.116" evidence="3"/>
<comment type="catalytic activity">
    <reaction evidence="5">
        <text>a 1,2-diacyl-sn-glycerol + H2O = a 2-acylglycerol + a fatty acid + H(+)</text>
        <dbReference type="Rhea" id="RHEA:33275"/>
        <dbReference type="ChEBI" id="CHEBI:15377"/>
        <dbReference type="ChEBI" id="CHEBI:15378"/>
        <dbReference type="ChEBI" id="CHEBI:17389"/>
        <dbReference type="ChEBI" id="CHEBI:17815"/>
        <dbReference type="ChEBI" id="CHEBI:28868"/>
        <dbReference type="EC" id="3.1.1.116"/>
    </reaction>
</comment>
<protein>
    <recommendedName>
        <fullName evidence="7">sn-1-specific diacylglycerol lipase ABHD11</fullName>
        <ecNumber evidence="3">3.1.1.116</ecNumber>
    </recommendedName>
    <alternativeName>
        <fullName evidence="4">Alpha/beta hydrolase domain-containing protein 11</fullName>
    </alternativeName>
</protein>
<evidence type="ECO:0000256" key="2">
    <source>
        <dbReference type="ARBA" id="ARBA00022801"/>
    </source>
</evidence>
<keyword evidence="2" id="KW-0378">Hydrolase</keyword>
<reference evidence="13" key="1">
    <citation type="journal article" date="2020" name="bioRxiv">
        <title>Chromosome-level reference genome of the European wasp spider Argiope bruennichi: a resource for studies on range expansion and evolutionary adaptation.</title>
        <authorList>
            <person name="Sheffer M.M."/>
            <person name="Hoppe A."/>
            <person name="Krehenwinkel H."/>
            <person name="Uhl G."/>
            <person name="Kuss A.W."/>
            <person name="Jensen L."/>
            <person name="Jensen C."/>
            <person name="Gillespie R.G."/>
            <person name="Hoff K.J."/>
            <person name="Prost S."/>
        </authorList>
    </citation>
    <scope>NUCLEOTIDE SEQUENCE</scope>
</reference>
<dbReference type="PANTHER" id="PTHR46118">
    <property type="entry name" value="PROTEIN ABHD11"/>
    <property type="match status" value="1"/>
</dbReference>